<evidence type="ECO:0000313" key="3">
    <source>
        <dbReference type="EMBL" id="CAD6187407.1"/>
    </source>
</evidence>
<dbReference type="SUPFAM" id="SSF47473">
    <property type="entry name" value="EF-hand"/>
    <property type="match status" value="1"/>
</dbReference>
<name>A0A8S1GV01_9PELO</name>
<dbReference type="EMBL" id="CAJGYM010000006">
    <property type="protein sequence ID" value="CAD6187407.1"/>
    <property type="molecule type" value="Genomic_DNA"/>
</dbReference>
<dbReference type="AlphaFoldDB" id="A0A8S1GV01"/>
<feature type="region of interest" description="Disordered" evidence="2">
    <location>
        <begin position="101"/>
        <end position="126"/>
    </location>
</feature>
<dbReference type="Proteomes" id="UP000835052">
    <property type="component" value="Unassembled WGS sequence"/>
</dbReference>
<keyword evidence="4" id="KW-1185">Reference proteome</keyword>
<evidence type="ECO:0000256" key="2">
    <source>
        <dbReference type="SAM" id="MobiDB-lite"/>
    </source>
</evidence>
<keyword evidence="1" id="KW-0106">Calcium</keyword>
<sequence>MLETLAQTSNIDIGSFITDVIRGFSDKGVDSSDTNGDGCLDETEIEDFVRNHVGHALKVPPSHLVDHYDTDQDRKLCKDEVWGMIERKDESLLETIPGLFENQAEEEAPEDLQSIFEDENKGHEEL</sequence>
<dbReference type="InterPro" id="IPR018247">
    <property type="entry name" value="EF_Hand_1_Ca_BS"/>
</dbReference>
<accession>A0A8S1GV01</accession>
<dbReference type="Gene3D" id="1.10.238.10">
    <property type="entry name" value="EF-hand"/>
    <property type="match status" value="1"/>
</dbReference>
<comment type="caution">
    <text evidence="3">The sequence shown here is derived from an EMBL/GenBank/DDBJ whole genome shotgun (WGS) entry which is preliminary data.</text>
</comment>
<reference evidence="3" key="1">
    <citation type="submission" date="2020-10" db="EMBL/GenBank/DDBJ databases">
        <authorList>
            <person name="Kikuchi T."/>
        </authorList>
    </citation>
    <scope>NUCLEOTIDE SEQUENCE</scope>
    <source>
        <strain evidence="3">NKZ352</strain>
    </source>
</reference>
<gene>
    <name evidence="3" type="ORF">CAUJ_LOCUS3326</name>
</gene>
<dbReference type="PROSITE" id="PS00018">
    <property type="entry name" value="EF_HAND_1"/>
    <property type="match status" value="2"/>
</dbReference>
<proteinExistence type="predicted"/>
<dbReference type="InterPro" id="IPR011992">
    <property type="entry name" value="EF-hand-dom_pair"/>
</dbReference>
<evidence type="ECO:0000256" key="1">
    <source>
        <dbReference type="ARBA" id="ARBA00022837"/>
    </source>
</evidence>
<organism evidence="3 4">
    <name type="scientific">Caenorhabditis auriculariae</name>
    <dbReference type="NCBI Taxonomy" id="2777116"/>
    <lineage>
        <taxon>Eukaryota</taxon>
        <taxon>Metazoa</taxon>
        <taxon>Ecdysozoa</taxon>
        <taxon>Nematoda</taxon>
        <taxon>Chromadorea</taxon>
        <taxon>Rhabditida</taxon>
        <taxon>Rhabditina</taxon>
        <taxon>Rhabditomorpha</taxon>
        <taxon>Rhabditoidea</taxon>
        <taxon>Rhabditidae</taxon>
        <taxon>Peloderinae</taxon>
        <taxon>Caenorhabditis</taxon>
    </lineage>
</organism>
<evidence type="ECO:0008006" key="5">
    <source>
        <dbReference type="Google" id="ProtNLM"/>
    </source>
</evidence>
<dbReference type="OrthoDB" id="428774at2759"/>
<protein>
    <recommendedName>
        <fullName evidence="5">EF-hand domain-containing protein</fullName>
    </recommendedName>
</protein>
<evidence type="ECO:0000313" key="4">
    <source>
        <dbReference type="Proteomes" id="UP000835052"/>
    </source>
</evidence>